<accession>A0ABS2SQM9</accession>
<dbReference type="Pfam" id="PF01408">
    <property type="entry name" value="GFO_IDH_MocA"/>
    <property type="match status" value="1"/>
</dbReference>
<proteinExistence type="predicted"/>
<dbReference type="InterPro" id="IPR036291">
    <property type="entry name" value="NAD(P)-bd_dom_sf"/>
</dbReference>
<dbReference type="Gene3D" id="3.40.50.720">
    <property type="entry name" value="NAD(P)-binding Rossmann-like Domain"/>
    <property type="match status" value="1"/>
</dbReference>
<comment type="caution">
    <text evidence="3">The sequence shown here is derived from an EMBL/GenBank/DDBJ whole genome shotgun (WGS) entry which is preliminary data.</text>
</comment>
<evidence type="ECO:0000259" key="2">
    <source>
        <dbReference type="Pfam" id="PF22725"/>
    </source>
</evidence>
<dbReference type="SUPFAM" id="SSF55347">
    <property type="entry name" value="Glyceraldehyde-3-phosphate dehydrogenase-like, C-terminal domain"/>
    <property type="match status" value="1"/>
</dbReference>
<dbReference type="PANTHER" id="PTHR42840:SF8">
    <property type="entry name" value="OXIDOREDUCTASE"/>
    <property type="match status" value="1"/>
</dbReference>
<keyword evidence="4" id="KW-1185">Reference proteome</keyword>
<feature type="domain" description="GFO/IDH/MocA-like oxidoreductase" evidence="2">
    <location>
        <begin position="149"/>
        <end position="284"/>
    </location>
</feature>
<feature type="domain" description="Gfo/Idh/MocA-like oxidoreductase N-terminal" evidence="1">
    <location>
        <begin position="50"/>
        <end position="135"/>
    </location>
</feature>
<dbReference type="SUPFAM" id="SSF51735">
    <property type="entry name" value="NAD(P)-binding Rossmann-fold domains"/>
    <property type="match status" value="1"/>
</dbReference>
<name>A0ABS2SQM9_9BACI</name>
<dbReference type="RefSeq" id="WP_204463542.1">
    <property type="nucleotide sequence ID" value="NZ_JAFBCV010000001.1"/>
</dbReference>
<dbReference type="InterPro" id="IPR000683">
    <property type="entry name" value="Gfo/Idh/MocA-like_OxRdtase_N"/>
</dbReference>
<reference evidence="3" key="1">
    <citation type="submission" date="2021-01" db="EMBL/GenBank/DDBJ databases">
        <title>Genomic Encyclopedia of Type Strains, Phase IV (KMG-IV): sequencing the most valuable type-strain genomes for metagenomic binning, comparative biology and taxonomic classification.</title>
        <authorList>
            <person name="Goeker M."/>
        </authorList>
    </citation>
    <scope>NUCLEOTIDE SEQUENCE</scope>
    <source>
        <strain evidence="3">DSM 21943</strain>
    </source>
</reference>
<dbReference type="InterPro" id="IPR055170">
    <property type="entry name" value="GFO_IDH_MocA-like_dom"/>
</dbReference>
<sequence>MTTKKIGVIMNGVTGRMGTNQHLIRSIVAIRDQGGIALNNGDVLMPDPILVGRNENKLENLAAQYGISRVETDLDRALADKENSIYFDSQTTNRRAADIKKAIAAGKHIYCEKPTATSLAGSLELARLAEEEGVKNGVVQDKLFLPGLLKLKRLLDSGYFGEVLAVKLDFGYWVFEGDWQKGQRPSWNYREEDGGGIIVDMFAHWRYVIDNLFGKIKALSCLGATHIPTRIDEDGKPYKATADDAAYAIFELENGIVVQANSSWATRVNRDDLLTIHVDGKLGSAVAGLRDCKVQHRVQTPRPTWNPDIANEFSFKDQWDDMPENEVYENGFKAQWELFLKHVACDEPFPWNLLEGAKGTQLSDLGLQAWRERRWVDVPNLAAVAEKMV</sequence>
<dbReference type="PANTHER" id="PTHR42840">
    <property type="entry name" value="NAD(P)-BINDING ROSSMANN-FOLD SUPERFAMILY PROTEIN-RELATED"/>
    <property type="match status" value="1"/>
</dbReference>
<organism evidence="3 4">
    <name type="scientific">Shouchella xiaoxiensis</name>
    <dbReference type="NCBI Taxonomy" id="766895"/>
    <lineage>
        <taxon>Bacteria</taxon>
        <taxon>Bacillati</taxon>
        <taxon>Bacillota</taxon>
        <taxon>Bacilli</taxon>
        <taxon>Bacillales</taxon>
        <taxon>Bacillaceae</taxon>
        <taxon>Shouchella</taxon>
    </lineage>
</organism>
<protein>
    <submittedName>
        <fullName evidence="3">Dehydrogenase</fullName>
    </submittedName>
</protein>
<dbReference type="EMBL" id="JAFBCV010000001">
    <property type="protein sequence ID" value="MBM7836829.1"/>
    <property type="molecule type" value="Genomic_DNA"/>
</dbReference>
<evidence type="ECO:0000259" key="1">
    <source>
        <dbReference type="Pfam" id="PF01408"/>
    </source>
</evidence>
<evidence type="ECO:0000313" key="3">
    <source>
        <dbReference type="EMBL" id="MBM7836829.1"/>
    </source>
</evidence>
<evidence type="ECO:0000313" key="4">
    <source>
        <dbReference type="Proteomes" id="UP001179280"/>
    </source>
</evidence>
<dbReference type="Pfam" id="PF22725">
    <property type="entry name" value="GFO_IDH_MocA_C3"/>
    <property type="match status" value="1"/>
</dbReference>
<dbReference type="Gene3D" id="3.30.360.10">
    <property type="entry name" value="Dihydrodipicolinate Reductase, domain 2"/>
    <property type="match status" value="1"/>
</dbReference>
<dbReference type="Proteomes" id="UP001179280">
    <property type="component" value="Unassembled WGS sequence"/>
</dbReference>
<gene>
    <name evidence="3" type="ORF">JOC54_000060</name>
</gene>